<sequence length="311" mass="33491">MTRLRLARSRPSPAAADVPRGHMAVYIGEARKRFVIPTACLNHPTFVTLLKRVEDEFGFDHRCGGLTIPCASEGDFRRHPWRHGRASPPSMTTPVETVGRTSLSIKQQTKKRAYTETIRSMPFSCSSYHHSSSVVVIVLLLALLLPSSTTPSSQAAVTDPLLPICKTVSGGGIGVDFCLSALGSDKRSRGGAHSYRDLSIVSVDLLTSKVSCTAEKIDRLLQNGGAGGATQTLLSCQALYMEIDGRLPGCTDTIKSGGFKMVQANLRVSVSDVERCEAWFAESHVASPLKVEDDNVVKLAKLADGLLDHAT</sequence>
<dbReference type="Proteomes" id="UP000324897">
    <property type="component" value="Unassembled WGS sequence"/>
</dbReference>
<comment type="caution">
    <text evidence="3">The sequence shown here is derived from an EMBL/GenBank/DDBJ whole genome shotgun (WGS) entry which is preliminary data.</text>
</comment>
<reference evidence="3 4" key="1">
    <citation type="journal article" date="2019" name="Sci. Rep.">
        <title>A high-quality genome of Eragrostis curvula grass provides insights into Poaceae evolution and supports new strategies to enhance forage quality.</title>
        <authorList>
            <person name="Carballo J."/>
            <person name="Santos B.A.C.M."/>
            <person name="Zappacosta D."/>
            <person name="Garbus I."/>
            <person name="Selva J.P."/>
            <person name="Gallo C.A."/>
            <person name="Diaz A."/>
            <person name="Albertini E."/>
            <person name="Caccamo M."/>
            <person name="Echenique V."/>
        </authorList>
    </citation>
    <scope>NUCLEOTIDE SEQUENCE [LARGE SCALE GENOMIC DNA]</scope>
    <source>
        <strain evidence="4">cv. Victoria</strain>
        <tissue evidence="3">Leaf</tissue>
    </source>
</reference>
<dbReference type="Gramene" id="TVU43588">
    <property type="protein sequence ID" value="TVU43588"/>
    <property type="gene ID" value="EJB05_10069"/>
</dbReference>
<dbReference type="SMART" id="SM00856">
    <property type="entry name" value="PMEI"/>
    <property type="match status" value="1"/>
</dbReference>
<evidence type="ECO:0000256" key="1">
    <source>
        <dbReference type="ARBA" id="ARBA00006974"/>
    </source>
</evidence>
<evidence type="ECO:0000313" key="3">
    <source>
        <dbReference type="EMBL" id="TVU43588.1"/>
    </source>
</evidence>
<dbReference type="PANTHER" id="PTHR31929">
    <property type="entry name" value="SAUR-LIKE AUXIN-RESPONSIVE PROTEIN FAMILY-RELATED"/>
    <property type="match status" value="1"/>
</dbReference>
<dbReference type="GO" id="GO:0004857">
    <property type="term" value="F:enzyme inhibitor activity"/>
    <property type="evidence" value="ECO:0007669"/>
    <property type="project" value="InterPro"/>
</dbReference>
<dbReference type="NCBIfam" id="TIGR01614">
    <property type="entry name" value="PME_inhib"/>
    <property type="match status" value="1"/>
</dbReference>
<dbReference type="Gene3D" id="1.20.140.40">
    <property type="entry name" value="Invertase/pectin methylesterase inhibitor family protein"/>
    <property type="match status" value="1"/>
</dbReference>
<feature type="non-terminal residue" evidence="3">
    <location>
        <position position="1"/>
    </location>
</feature>
<protein>
    <recommendedName>
        <fullName evidence="2">Pectinesterase inhibitor domain-containing protein</fullName>
    </recommendedName>
</protein>
<dbReference type="InterPro" id="IPR035513">
    <property type="entry name" value="Invertase/methylesterase_inhib"/>
</dbReference>
<evidence type="ECO:0000313" key="4">
    <source>
        <dbReference type="Proteomes" id="UP000324897"/>
    </source>
</evidence>
<dbReference type="SUPFAM" id="SSF101148">
    <property type="entry name" value="Plant invertase/pectin methylesterase inhibitor"/>
    <property type="match status" value="1"/>
</dbReference>
<proteinExistence type="inferred from homology"/>
<feature type="domain" description="Pectinesterase inhibitor" evidence="2">
    <location>
        <begin position="152"/>
        <end position="306"/>
    </location>
</feature>
<evidence type="ECO:0000259" key="2">
    <source>
        <dbReference type="SMART" id="SM00856"/>
    </source>
</evidence>
<comment type="similarity">
    <text evidence="1">Belongs to the ARG7 family.</text>
</comment>
<dbReference type="Pfam" id="PF04043">
    <property type="entry name" value="PMEI"/>
    <property type="match status" value="1"/>
</dbReference>
<dbReference type="InterPro" id="IPR034088">
    <property type="entry name" value="Pla_a_1-like"/>
</dbReference>
<dbReference type="InterPro" id="IPR003676">
    <property type="entry name" value="SAUR_fam"/>
</dbReference>
<dbReference type="InterPro" id="IPR006501">
    <property type="entry name" value="Pectinesterase_inhib_dom"/>
</dbReference>
<gene>
    <name evidence="3" type="ORF">EJB05_10069</name>
</gene>
<name>A0A5J9W5Z2_9POAL</name>
<keyword evidence="4" id="KW-1185">Reference proteome</keyword>
<dbReference type="CDD" id="cd15795">
    <property type="entry name" value="PMEI-Pla_a_1_like"/>
    <property type="match status" value="1"/>
</dbReference>
<dbReference type="OrthoDB" id="625231at2759"/>
<dbReference type="AlphaFoldDB" id="A0A5J9W5Z2"/>
<dbReference type="GO" id="GO:0009733">
    <property type="term" value="P:response to auxin"/>
    <property type="evidence" value="ECO:0007669"/>
    <property type="project" value="InterPro"/>
</dbReference>
<accession>A0A5J9W5Z2</accession>
<organism evidence="3 4">
    <name type="scientific">Eragrostis curvula</name>
    <name type="common">weeping love grass</name>
    <dbReference type="NCBI Taxonomy" id="38414"/>
    <lineage>
        <taxon>Eukaryota</taxon>
        <taxon>Viridiplantae</taxon>
        <taxon>Streptophyta</taxon>
        <taxon>Embryophyta</taxon>
        <taxon>Tracheophyta</taxon>
        <taxon>Spermatophyta</taxon>
        <taxon>Magnoliopsida</taxon>
        <taxon>Liliopsida</taxon>
        <taxon>Poales</taxon>
        <taxon>Poaceae</taxon>
        <taxon>PACMAD clade</taxon>
        <taxon>Chloridoideae</taxon>
        <taxon>Eragrostideae</taxon>
        <taxon>Eragrostidinae</taxon>
        <taxon>Eragrostis</taxon>
    </lineage>
</organism>
<dbReference type="Pfam" id="PF02519">
    <property type="entry name" value="Auxin_inducible"/>
    <property type="match status" value="1"/>
</dbReference>
<dbReference type="EMBL" id="RWGY01000005">
    <property type="protein sequence ID" value="TVU43588.1"/>
    <property type="molecule type" value="Genomic_DNA"/>
</dbReference>